<dbReference type="PANTHER" id="PTHR12151">
    <property type="entry name" value="ELECTRON TRANSPORT PROTIN SCO1/SENC FAMILY MEMBER"/>
    <property type="match status" value="1"/>
</dbReference>
<evidence type="ECO:0000313" key="7">
    <source>
        <dbReference type="Proteomes" id="UP000315349"/>
    </source>
</evidence>
<dbReference type="AlphaFoldDB" id="A0A518GJD3"/>
<dbReference type="KEGG" id="peh:Spb1_05530"/>
<feature type="binding site" evidence="2">
    <location>
        <position position="139"/>
    </location>
    <ligand>
        <name>Cu cation</name>
        <dbReference type="ChEBI" id="CHEBI:23378"/>
    </ligand>
</feature>
<sequence>MFGNCHKSAQRSRSTGRPLAFPVARRFVSALATCGSVISRNDCSVICFTFVFVTMSLINSQSVSARDVVSGGLATGGEVRSVLNDRQPKALDDVGVDEHLGDQIPLDLNFLASNGDMLKLKEIFRGDRPVILSLNYSGCPMLCNLQLTGLMKGLSKVDWDIGNQFRVVSISIDPRESPEKAAETRQKYLQEYGRPAGVDGLFFLTGNQNAIDRITRSIGFKYHYVPDRKEYAHTAVAVLCSPEGRIVRYLYGIEQDPRTLKLSLVEASEGKVGAPFERILLYCFHYDAKAGRYGPAAMNLMKLGGLFMTAVLAIWLTWHWRHSKPSSATGSAIPAAASAPTGLS</sequence>
<keyword evidence="3" id="KW-1015">Disulfide bond</keyword>
<name>A0A518GJD3_9PLAN</name>
<evidence type="ECO:0000313" key="6">
    <source>
        <dbReference type="EMBL" id="QDV28688.1"/>
    </source>
</evidence>
<feature type="binding site" evidence="2">
    <location>
        <position position="143"/>
    </location>
    <ligand>
        <name>Cu cation</name>
        <dbReference type="ChEBI" id="CHEBI:23378"/>
    </ligand>
</feature>
<keyword evidence="2" id="KW-0479">Metal-binding</keyword>
<evidence type="ECO:0000256" key="5">
    <source>
        <dbReference type="SAM" id="Phobius"/>
    </source>
</evidence>
<protein>
    <recommendedName>
        <fullName evidence="8">Thioredoxin domain-containing protein</fullName>
    </recommendedName>
</protein>
<dbReference type="GO" id="GO:0046872">
    <property type="term" value="F:metal ion binding"/>
    <property type="evidence" value="ECO:0007669"/>
    <property type="project" value="UniProtKB-KW"/>
</dbReference>
<dbReference type="EMBL" id="CP036299">
    <property type="protein sequence ID" value="QDV28688.1"/>
    <property type="molecule type" value="Genomic_DNA"/>
</dbReference>
<keyword evidence="2" id="KW-0186">Copper</keyword>
<dbReference type="SUPFAM" id="SSF52833">
    <property type="entry name" value="Thioredoxin-like"/>
    <property type="match status" value="1"/>
</dbReference>
<dbReference type="Pfam" id="PF02630">
    <property type="entry name" value="SCO1-SenC"/>
    <property type="match status" value="1"/>
</dbReference>
<reference evidence="6 7" key="1">
    <citation type="submission" date="2019-02" db="EMBL/GenBank/DDBJ databases">
        <title>Deep-cultivation of Planctomycetes and their phenomic and genomic characterization uncovers novel biology.</title>
        <authorList>
            <person name="Wiegand S."/>
            <person name="Jogler M."/>
            <person name="Boedeker C."/>
            <person name="Pinto D."/>
            <person name="Vollmers J."/>
            <person name="Rivas-Marin E."/>
            <person name="Kohn T."/>
            <person name="Peeters S.H."/>
            <person name="Heuer A."/>
            <person name="Rast P."/>
            <person name="Oberbeckmann S."/>
            <person name="Bunk B."/>
            <person name="Jeske O."/>
            <person name="Meyerdierks A."/>
            <person name="Storesund J.E."/>
            <person name="Kallscheuer N."/>
            <person name="Luecker S."/>
            <person name="Lage O.M."/>
            <person name="Pohl T."/>
            <person name="Merkel B.J."/>
            <person name="Hornburger P."/>
            <person name="Mueller R.-W."/>
            <person name="Bruemmer F."/>
            <person name="Labrenz M."/>
            <person name="Spormann A.M."/>
            <person name="Op den Camp H."/>
            <person name="Overmann J."/>
            <person name="Amann R."/>
            <person name="Jetten M.S.M."/>
            <person name="Mascher T."/>
            <person name="Medema M.H."/>
            <person name="Devos D.P."/>
            <person name="Kaster A.-K."/>
            <person name="Ovreas L."/>
            <person name="Rohde M."/>
            <person name="Galperin M.Y."/>
            <person name="Jogler C."/>
        </authorList>
    </citation>
    <scope>NUCLEOTIDE SEQUENCE [LARGE SCALE GENOMIC DNA]</scope>
    <source>
        <strain evidence="6 7">Spb1</strain>
    </source>
</reference>
<dbReference type="Proteomes" id="UP000315349">
    <property type="component" value="Chromosome"/>
</dbReference>
<evidence type="ECO:0000256" key="2">
    <source>
        <dbReference type="PIRSR" id="PIRSR603782-1"/>
    </source>
</evidence>
<gene>
    <name evidence="6" type="ORF">Spb1_05530</name>
</gene>
<organism evidence="6 7">
    <name type="scientific">Planctopirus ephydatiae</name>
    <dbReference type="NCBI Taxonomy" id="2528019"/>
    <lineage>
        <taxon>Bacteria</taxon>
        <taxon>Pseudomonadati</taxon>
        <taxon>Planctomycetota</taxon>
        <taxon>Planctomycetia</taxon>
        <taxon>Planctomycetales</taxon>
        <taxon>Planctomycetaceae</taxon>
        <taxon>Planctopirus</taxon>
    </lineage>
</organism>
<feature type="region of interest" description="Disordered" evidence="4">
    <location>
        <begin position="325"/>
        <end position="344"/>
    </location>
</feature>
<comment type="similarity">
    <text evidence="1">Belongs to the SCO1/2 family.</text>
</comment>
<keyword evidence="5" id="KW-0472">Membrane</keyword>
<dbReference type="InterPro" id="IPR003782">
    <property type="entry name" value="SCO1/SenC"/>
</dbReference>
<dbReference type="CDD" id="cd02968">
    <property type="entry name" value="SCO"/>
    <property type="match status" value="1"/>
</dbReference>
<keyword evidence="7" id="KW-1185">Reference proteome</keyword>
<dbReference type="OrthoDB" id="9786756at2"/>
<feature type="binding site" evidence="2">
    <location>
        <position position="233"/>
    </location>
    <ligand>
        <name>Cu cation</name>
        <dbReference type="ChEBI" id="CHEBI:23378"/>
    </ligand>
</feature>
<accession>A0A518GJD3</accession>
<evidence type="ECO:0008006" key="8">
    <source>
        <dbReference type="Google" id="ProtNLM"/>
    </source>
</evidence>
<evidence type="ECO:0000256" key="4">
    <source>
        <dbReference type="SAM" id="MobiDB-lite"/>
    </source>
</evidence>
<proteinExistence type="inferred from homology"/>
<dbReference type="PANTHER" id="PTHR12151:SF8">
    <property type="entry name" value="THIOREDOXIN DOMAIN-CONTAINING PROTEIN"/>
    <property type="match status" value="1"/>
</dbReference>
<keyword evidence="5" id="KW-1133">Transmembrane helix</keyword>
<dbReference type="Gene3D" id="3.40.30.10">
    <property type="entry name" value="Glutaredoxin"/>
    <property type="match status" value="1"/>
</dbReference>
<dbReference type="InterPro" id="IPR036249">
    <property type="entry name" value="Thioredoxin-like_sf"/>
</dbReference>
<evidence type="ECO:0000256" key="3">
    <source>
        <dbReference type="PIRSR" id="PIRSR603782-2"/>
    </source>
</evidence>
<feature type="disulfide bond" description="Redox-active" evidence="3">
    <location>
        <begin position="139"/>
        <end position="143"/>
    </location>
</feature>
<keyword evidence="5" id="KW-0812">Transmembrane</keyword>
<feature type="transmembrane region" description="Helical" evidence="5">
    <location>
        <begin position="300"/>
        <end position="318"/>
    </location>
</feature>
<evidence type="ECO:0000256" key="1">
    <source>
        <dbReference type="ARBA" id="ARBA00010996"/>
    </source>
</evidence>